<dbReference type="InterPro" id="IPR006084">
    <property type="entry name" value="XPG/Rad2"/>
</dbReference>
<evidence type="ECO:0000256" key="13">
    <source>
        <dbReference type="ARBA" id="ARBA00029382"/>
    </source>
</evidence>
<evidence type="ECO:0000256" key="2">
    <source>
        <dbReference type="ARBA" id="ARBA00022705"/>
    </source>
</evidence>
<dbReference type="Pfam" id="PF00867">
    <property type="entry name" value="XPG_I"/>
    <property type="match status" value="1"/>
</dbReference>
<dbReference type="GO" id="GO:0003677">
    <property type="term" value="F:DNA binding"/>
    <property type="evidence" value="ECO:0007669"/>
    <property type="project" value="UniProtKB-UniRule"/>
</dbReference>
<evidence type="ECO:0000313" key="22">
    <source>
        <dbReference type="Proteomes" id="UP001472866"/>
    </source>
</evidence>
<dbReference type="InterPro" id="IPR002421">
    <property type="entry name" value="5-3_exonuclease"/>
</dbReference>
<dbReference type="InterPro" id="IPR019974">
    <property type="entry name" value="XPG_CS"/>
</dbReference>
<dbReference type="GO" id="GO:0005739">
    <property type="term" value="C:mitochondrion"/>
    <property type="evidence" value="ECO:0007669"/>
    <property type="project" value="UniProtKB-SubCell"/>
</dbReference>
<evidence type="ECO:0000256" key="9">
    <source>
        <dbReference type="ARBA" id="ARBA00022842"/>
    </source>
</evidence>
<dbReference type="SUPFAM" id="SSF47807">
    <property type="entry name" value="5' to 3' exonuclease, C-terminal subdomain"/>
    <property type="match status" value="1"/>
</dbReference>
<dbReference type="GO" id="GO:0005730">
    <property type="term" value="C:nucleolus"/>
    <property type="evidence" value="ECO:0007669"/>
    <property type="project" value="UniProtKB-SubCell"/>
</dbReference>
<dbReference type="GO" id="GO:0017108">
    <property type="term" value="F:5'-flap endonuclease activity"/>
    <property type="evidence" value="ECO:0007669"/>
    <property type="project" value="UniProtKB-UniRule"/>
</dbReference>
<accession>A0AAX4P7N2</accession>
<dbReference type="SMART" id="SM00484">
    <property type="entry name" value="XPGI"/>
    <property type="match status" value="1"/>
</dbReference>
<keyword evidence="22" id="KW-1185">Reference proteome</keyword>
<dbReference type="InterPro" id="IPR008918">
    <property type="entry name" value="HhH2"/>
</dbReference>
<comment type="subcellular location">
    <subcellularLocation>
        <location evidence="16">Nucleus</location>
        <location evidence="16">Nucleolus</location>
    </subcellularLocation>
    <subcellularLocation>
        <location evidence="16">Nucleus</location>
        <location evidence="16">Nucleoplasm</location>
    </subcellularLocation>
    <subcellularLocation>
        <location evidence="16">Mitochondrion</location>
    </subcellularLocation>
    <text evidence="16">Resides mostly in the nucleoli and relocalizes to the nucleoplasm upon DNA damage.</text>
</comment>
<evidence type="ECO:0000256" key="15">
    <source>
        <dbReference type="ARBA" id="ARBA00063178"/>
    </source>
</evidence>
<keyword evidence="9 16" id="KW-0460">Magnesium</keyword>
<evidence type="ECO:0000256" key="1">
    <source>
        <dbReference type="ARBA" id="ARBA00022553"/>
    </source>
</evidence>
<evidence type="ECO:0000313" key="21">
    <source>
        <dbReference type="EMBL" id="WZN62204.1"/>
    </source>
</evidence>
<dbReference type="AlphaFoldDB" id="A0AAX4P7N2"/>
<dbReference type="InterPro" id="IPR006085">
    <property type="entry name" value="XPG_DNA_repair_N"/>
</dbReference>
<keyword evidence="11 16" id="KW-0234">DNA repair</keyword>
<evidence type="ECO:0000259" key="20">
    <source>
        <dbReference type="SMART" id="SM00485"/>
    </source>
</evidence>
<keyword evidence="10 16" id="KW-0496">Mitochondrion</keyword>
<dbReference type="SMART" id="SM00485">
    <property type="entry name" value="XPGN"/>
    <property type="match status" value="1"/>
</dbReference>
<reference evidence="21 22" key="1">
    <citation type="submission" date="2024-03" db="EMBL/GenBank/DDBJ databases">
        <title>Complete genome sequence of the green alga Chloropicon roscoffensis RCC1871.</title>
        <authorList>
            <person name="Lemieux C."/>
            <person name="Pombert J.-F."/>
            <person name="Otis C."/>
            <person name="Turmel M."/>
        </authorList>
    </citation>
    <scope>NUCLEOTIDE SEQUENCE [LARGE SCALE GENOMIC DNA]</scope>
    <source>
        <strain evidence="21 22">RCC1871</strain>
    </source>
</reference>
<sequence length="389" mass="43075">MGIKNLKKLISDHAPGAFKDMPLDAYFSRIVAIDASMHIYQFMAVVGRSGEDQLTNEHGEVTSHLQGMMHRTSRLLQAGIKPVYVFDGKPPEMKSGELSKRRAAREQAVEKLKEAKESGDAAAVEKYSKRDLKVTKEHNEECKRLLRLMGVPVIEAPCEAEAQCAELCKHGLVYSVATEDMDCLCFGTTRQSRHMMAPASQKKDVQEFQIDKVLEGMDITMDQFIDICILCGCDYCGTIRGIGPKKSFDLIKKHKCIEKVLENIDLTKNKVPENFDYEQVRRLFKAPEITPATECSPFKWTAPDEEGLIAFMVDEKSFNLERIQSVIKKVKASKSKSTQGRLDSFFSAAPRKPAAGLSLGGKKGANKAGAFGKSTGVTKTKKSGGIRLG</sequence>
<dbReference type="InterPro" id="IPR029060">
    <property type="entry name" value="PIN-like_dom_sf"/>
</dbReference>
<protein>
    <recommendedName>
        <fullName evidence="16">Flap endonuclease 1</fullName>
        <shortName evidence="16">FEN-1</shortName>
        <ecNumber evidence="16">3.1.-.-</ecNumber>
    </recommendedName>
    <alternativeName>
        <fullName evidence="16">Flap structure-specific endonuclease 1</fullName>
    </alternativeName>
</protein>
<dbReference type="InterPro" id="IPR023426">
    <property type="entry name" value="Flap_endonuc"/>
</dbReference>
<dbReference type="Proteomes" id="UP001472866">
    <property type="component" value="Chromosome 05"/>
</dbReference>
<dbReference type="FunFam" id="3.40.50.1010:FF:000016">
    <property type="entry name" value="Flap endonuclease 1"/>
    <property type="match status" value="1"/>
</dbReference>
<dbReference type="GO" id="GO:0000287">
    <property type="term" value="F:magnesium ion binding"/>
    <property type="evidence" value="ECO:0007669"/>
    <property type="project" value="UniProtKB-UniRule"/>
</dbReference>
<dbReference type="PANTHER" id="PTHR11081:SF9">
    <property type="entry name" value="FLAP ENDONUCLEASE 1"/>
    <property type="match status" value="1"/>
</dbReference>
<evidence type="ECO:0000256" key="7">
    <source>
        <dbReference type="ARBA" id="ARBA00022801"/>
    </source>
</evidence>
<feature type="domain" description="5'-3' exonuclease" evidence="18">
    <location>
        <begin position="28"/>
        <end position="301"/>
    </location>
</feature>
<feature type="compositionally biased region" description="Basic residues" evidence="17">
    <location>
        <begin position="379"/>
        <end position="389"/>
    </location>
</feature>
<comment type="subunit">
    <text evidence="15">Interacts with PCNA1 and PCNA2. Three molecules of FEN1 bind to one PCNA trimer with each molecule binding to one PCNA monomer. PCNA stimulates the nuclease activity without altering cleavage specificity.</text>
</comment>
<evidence type="ECO:0000259" key="19">
    <source>
        <dbReference type="SMART" id="SM00484"/>
    </source>
</evidence>
<keyword evidence="7 16" id="KW-0378">Hydrolase</keyword>
<dbReference type="GO" id="GO:0043137">
    <property type="term" value="P:DNA replication, removal of RNA primer"/>
    <property type="evidence" value="ECO:0007669"/>
    <property type="project" value="UniProtKB-UniRule"/>
</dbReference>
<evidence type="ECO:0000256" key="10">
    <source>
        <dbReference type="ARBA" id="ARBA00023128"/>
    </source>
</evidence>
<dbReference type="GO" id="GO:0008409">
    <property type="term" value="F:5'-3' exonuclease activity"/>
    <property type="evidence" value="ECO:0007669"/>
    <property type="project" value="UniProtKB-UniRule"/>
</dbReference>
<dbReference type="SMART" id="SM00475">
    <property type="entry name" value="53EXOc"/>
    <property type="match status" value="1"/>
</dbReference>
<dbReference type="GO" id="GO:0005654">
    <property type="term" value="C:nucleoplasm"/>
    <property type="evidence" value="ECO:0007669"/>
    <property type="project" value="UniProtKB-SubCell"/>
</dbReference>
<dbReference type="InterPro" id="IPR036279">
    <property type="entry name" value="5-3_exonuclease_C_sf"/>
</dbReference>
<evidence type="ECO:0000256" key="4">
    <source>
        <dbReference type="ARBA" id="ARBA00022723"/>
    </source>
</evidence>
<dbReference type="FunFam" id="1.10.150.20:FF:000009">
    <property type="entry name" value="Flap endonuclease 1"/>
    <property type="match status" value="1"/>
</dbReference>
<dbReference type="PRINTS" id="PR00853">
    <property type="entry name" value="XPGRADSUPER"/>
</dbReference>
<feature type="domain" description="XPG N-terminal" evidence="20">
    <location>
        <begin position="1"/>
        <end position="108"/>
    </location>
</feature>
<comment type="similarity">
    <text evidence="14 16">Belongs to the XPG/RAD2 endonuclease family. FEN1 subfamily.</text>
</comment>
<feature type="compositionally biased region" description="Low complexity" evidence="17">
    <location>
        <begin position="366"/>
        <end position="378"/>
    </location>
</feature>
<gene>
    <name evidence="21" type="ORF">HKI87_05g37400</name>
</gene>
<proteinExistence type="inferred from homology"/>
<keyword evidence="12 16" id="KW-0539">Nucleus</keyword>
<dbReference type="PANTHER" id="PTHR11081">
    <property type="entry name" value="FLAP ENDONUCLEASE FAMILY MEMBER"/>
    <property type="match status" value="1"/>
</dbReference>
<evidence type="ECO:0000256" key="16">
    <source>
        <dbReference type="HAMAP-Rule" id="MF_03140"/>
    </source>
</evidence>
<evidence type="ECO:0000256" key="17">
    <source>
        <dbReference type="SAM" id="MobiDB-lite"/>
    </source>
</evidence>
<keyword evidence="6 16" id="KW-0227">DNA damage</keyword>
<dbReference type="Gene3D" id="1.10.150.20">
    <property type="entry name" value="5' to 3' exonuclease, C-terminal subdomain"/>
    <property type="match status" value="1"/>
</dbReference>
<dbReference type="HAMAP" id="MF_00614">
    <property type="entry name" value="Fen"/>
    <property type="match status" value="1"/>
</dbReference>
<dbReference type="SMART" id="SM00279">
    <property type="entry name" value="HhH2"/>
    <property type="match status" value="1"/>
</dbReference>
<keyword evidence="1 16" id="KW-0597">Phosphoprotein</keyword>
<evidence type="ECO:0000256" key="8">
    <source>
        <dbReference type="ARBA" id="ARBA00022839"/>
    </source>
</evidence>
<dbReference type="CDD" id="cd09867">
    <property type="entry name" value="PIN_FEN1"/>
    <property type="match status" value="1"/>
</dbReference>
<dbReference type="PROSITE" id="PS00842">
    <property type="entry name" value="XPG_2"/>
    <property type="match status" value="1"/>
</dbReference>
<dbReference type="Gene3D" id="3.40.50.1010">
    <property type="entry name" value="5'-nuclease"/>
    <property type="match status" value="1"/>
</dbReference>
<keyword evidence="4 16" id="KW-0479">Metal-binding</keyword>
<keyword evidence="3 16" id="KW-0540">Nuclease</keyword>
<feature type="domain" description="XPG-I" evidence="19">
    <location>
        <begin position="147"/>
        <end position="219"/>
    </location>
</feature>
<comment type="cofactor">
    <cofactor evidence="16">
        <name>Mg(2+)</name>
        <dbReference type="ChEBI" id="CHEBI:18420"/>
    </cofactor>
    <text evidence="16">Binds 2 magnesium ions per subunit. They probably participate in the reaction catalyzed by the enzyme. May bind an additional third magnesium ion after substrate binding.</text>
</comment>
<keyword evidence="2 16" id="KW-0235">DNA replication</keyword>
<evidence type="ECO:0000256" key="5">
    <source>
        <dbReference type="ARBA" id="ARBA00022759"/>
    </source>
</evidence>
<dbReference type="GO" id="GO:0006284">
    <property type="term" value="P:base-excision repair"/>
    <property type="evidence" value="ECO:0007669"/>
    <property type="project" value="UniProtKB-UniRule"/>
</dbReference>
<evidence type="ECO:0000256" key="3">
    <source>
        <dbReference type="ARBA" id="ARBA00022722"/>
    </source>
</evidence>
<evidence type="ECO:0000259" key="18">
    <source>
        <dbReference type="SMART" id="SM00475"/>
    </source>
</evidence>
<dbReference type="SUPFAM" id="SSF88723">
    <property type="entry name" value="PIN domain-like"/>
    <property type="match status" value="1"/>
</dbReference>
<dbReference type="EC" id="3.1.-.-" evidence="16"/>
<dbReference type="InterPro" id="IPR006086">
    <property type="entry name" value="XPG-I_dom"/>
</dbReference>
<evidence type="ECO:0000256" key="6">
    <source>
        <dbReference type="ARBA" id="ARBA00022763"/>
    </source>
</evidence>
<name>A0AAX4P7N2_9CHLO</name>
<feature type="region of interest" description="Disordered" evidence="17">
    <location>
        <begin position="357"/>
        <end position="389"/>
    </location>
</feature>
<evidence type="ECO:0000256" key="14">
    <source>
        <dbReference type="ARBA" id="ARBA00034726"/>
    </source>
</evidence>
<dbReference type="EMBL" id="CP151505">
    <property type="protein sequence ID" value="WZN62204.1"/>
    <property type="molecule type" value="Genomic_DNA"/>
</dbReference>
<keyword evidence="5 16" id="KW-0255">Endonuclease</keyword>
<evidence type="ECO:0000256" key="11">
    <source>
        <dbReference type="ARBA" id="ARBA00023204"/>
    </source>
</evidence>
<organism evidence="21 22">
    <name type="scientific">Chloropicon roscoffensis</name>
    <dbReference type="NCBI Taxonomy" id="1461544"/>
    <lineage>
        <taxon>Eukaryota</taxon>
        <taxon>Viridiplantae</taxon>
        <taxon>Chlorophyta</taxon>
        <taxon>Chloropicophyceae</taxon>
        <taxon>Chloropicales</taxon>
        <taxon>Chloropicaceae</taxon>
        <taxon>Chloropicon</taxon>
    </lineage>
</organism>
<dbReference type="PROSITE" id="PS00841">
    <property type="entry name" value="XPG_1"/>
    <property type="match status" value="1"/>
</dbReference>
<dbReference type="Pfam" id="PF00752">
    <property type="entry name" value="XPG_N"/>
    <property type="match status" value="1"/>
</dbReference>
<keyword evidence="8 16" id="KW-0269">Exonuclease</keyword>
<comment type="function">
    <text evidence="13 16">Structure-specific nuclease with 5'-flap endonuclease and 5'-3' exonuclease activities involved in DNA replication and repair. During DNA replication, cleaves the 5'-overhanging flap structure that is generated by displacement synthesis when DNA polymerase encounters the 5'-end of a downstream Okazaki fragment. It enters the flap from the 5'-end and then tracks to cleave the flap base, leaving a nick for ligation. Also involved in the long patch base excision repair (LP-BER) pathway, by cleaving within the apurinic/apyrimidinic (AP) site-terminated flap. Acts as a genome stabilization factor that prevents flaps from equilibrating into structures that lead to duplications and deletions. Also possesses 5'-3' exonuclease activity on nicked or gapped double-stranded DNA, and exhibits RNase H activity. Also involved in replication and repair of rDNA and in repairing mitochondrial DNA.</text>
</comment>
<evidence type="ECO:0000256" key="12">
    <source>
        <dbReference type="ARBA" id="ARBA00023242"/>
    </source>
</evidence>